<evidence type="ECO:0000313" key="1">
    <source>
        <dbReference type="EMBL" id="VVV01293.1"/>
    </source>
</evidence>
<protein>
    <submittedName>
        <fullName evidence="1">Uncharacterized protein</fullName>
    </submittedName>
</protein>
<reference evidence="1" key="1">
    <citation type="submission" date="2019-09" db="EMBL/GenBank/DDBJ databases">
        <authorList>
            <person name="Rodrigo-Torres L."/>
            <person name="Arahal R. D."/>
            <person name="Lucena T."/>
        </authorList>
    </citation>
    <scope>NUCLEOTIDE SEQUENCE</scope>
    <source>
        <strain evidence="1">ISS653</strain>
    </source>
</reference>
<gene>
    <name evidence="1" type="ORF">FVB9532_02583</name>
</gene>
<accession>A0AC61YA77</accession>
<dbReference type="Proteomes" id="UP000356253">
    <property type="component" value="Unassembled WGS sequence"/>
</dbReference>
<evidence type="ECO:0000313" key="2">
    <source>
        <dbReference type="Proteomes" id="UP000356253"/>
    </source>
</evidence>
<name>A0AC61YA77_9FLAO</name>
<organism evidence="1 2">
    <name type="scientific">Mesonia oceanica</name>
    <dbReference type="NCBI Taxonomy" id="2687242"/>
    <lineage>
        <taxon>Bacteria</taxon>
        <taxon>Pseudomonadati</taxon>
        <taxon>Bacteroidota</taxon>
        <taxon>Flavobacteriia</taxon>
        <taxon>Flavobacteriales</taxon>
        <taxon>Flavobacteriaceae</taxon>
        <taxon>Mesonia</taxon>
    </lineage>
</organism>
<sequence length="61" mass="7499">MLENLSEQTQLILIVVLLAILFFAVLKNNKRNKEKRYDRKSRNFRENIYKKKKERDKEEQS</sequence>
<proteinExistence type="predicted"/>
<comment type="caution">
    <text evidence="1">The sequence shown here is derived from an EMBL/GenBank/DDBJ whole genome shotgun (WGS) entry which is preliminary data.</text>
</comment>
<keyword evidence="2" id="KW-1185">Reference proteome</keyword>
<dbReference type="EMBL" id="CABVMM010000010">
    <property type="protein sequence ID" value="VVV01293.1"/>
    <property type="molecule type" value="Genomic_DNA"/>
</dbReference>